<dbReference type="GO" id="GO:0003677">
    <property type="term" value="F:DNA binding"/>
    <property type="evidence" value="ECO:0007669"/>
    <property type="project" value="UniProtKB-KW"/>
</dbReference>
<dbReference type="InterPro" id="IPR001138">
    <property type="entry name" value="Zn2Cys6_DnaBD"/>
</dbReference>
<dbReference type="GO" id="GO:0000981">
    <property type="term" value="F:DNA-binding transcription factor activity, RNA polymerase II-specific"/>
    <property type="evidence" value="ECO:0007669"/>
    <property type="project" value="InterPro"/>
</dbReference>
<protein>
    <recommendedName>
        <fullName evidence="5">Zn(2)-C6 fungal-type domain-containing protein</fullName>
    </recommendedName>
</protein>
<gene>
    <name evidence="6" type="ORF">PV11_04161</name>
</gene>
<dbReference type="InterPro" id="IPR036864">
    <property type="entry name" value="Zn2-C6_fun-type_DNA-bd_sf"/>
</dbReference>
<evidence type="ECO:0000256" key="2">
    <source>
        <dbReference type="ARBA" id="ARBA00023125"/>
    </source>
</evidence>
<evidence type="ECO:0000313" key="7">
    <source>
        <dbReference type="Proteomes" id="UP000053599"/>
    </source>
</evidence>
<evidence type="ECO:0000259" key="5">
    <source>
        <dbReference type="PROSITE" id="PS50048"/>
    </source>
</evidence>
<evidence type="ECO:0000256" key="4">
    <source>
        <dbReference type="ARBA" id="ARBA00023242"/>
    </source>
</evidence>
<dbReference type="CDD" id="cd00067">
    <property type="entry name" value="GAL4"/>
    <property type="match status" value="1"/>
</dbReference>
<accession>A0A0D1W019</accession>
<dbReference type="CDD" id="cd12148">
    <property type="entry name" value="fungal_TF_MHR"/>
    <property type="match status" value="1"/>
</dbReference>
<dbReference type="AlphaFoldDB" id="A0A0D1W019"/>
<dbReference type="SMART" id="SM00066">
    <property type="entry name" value="GAL4"/>
    <property type="match status" value="1"/>
</dbReference>
<dbReference type="HOGENOM" id="CLU_036824_1_0_1"/>
<keyword evidence="1" id="KW-0805">Transcription regulation</keyword>
<dbReference type="InterPro" id="IPR053181">
    <property type="entry name" value="EcdB-like_regulator"/>
</dbReference>
<dbReference type="PROSITE" id="PS00463">
    <property type="entry name" value="ZN2_CY6_FUNGAL_1"/>
    <property type="match status" value="1"/>
</dbReference>
<dbReference type="OrthoDB" id="4685598at2759"/>
<evidence type="ECO:0000256" key="3">
    <source>
        <dbReference type="ARBA" id="ARBA00023163"/>
    </source>
</evidence>
<dbReference type="PANTHER" id="PTHR47785:SF3">
    <property type="entry name" value="ZN(2)-C6 FUNGAL-TYPE DOMAIN-CONTAINING PROTEIN"/>
    <property type="match status" value="1"/>
</dbReference>
<keyword evidence="3" id="KW-0804">Transcription</keyword>
<keyword evidence="4" id="KW-0539">Nucleus</keyword>
<sequence>MEDLFFDQEDREILPDDTGATASRTTIHRQGKKRSRLNVACDNCRERRSKCDGLRPSCTYCHNRGRTCHYQNTPPLGSSKTEAELAAINKRLDHLTNLLSRSQAIPASSAEFGESHANNSGLNDQDDSPFKLLGRGSMLQVLGLGAEFAEELLGLERCRKEAQDHPSRFFIVQHQQALSALAAFSALVHVWYPILRPGFSEQYLQIISGRLHSSPKSCLALLVAAIGSFAQHAEAGMPQGDRVDDSYFELALSALPAVISQCSVISVQCLILFSIYYCCLMRPCHAHDYAVIASFKVQDLLKRPQRDDAEAVEHLRRAYWTILLLESELNVQFDFTKSGIWSLDELMPLPDSRRTWEFSLELGSPVALSTSPASMQPSPSTGADKVQSYFLAEIAMRRMLHRCNTAIRKTSNGQWLYAPRIAYELELQLEEWYNYLPSIIRFSTDKAHEDDASLRACSLTNFLRVQYHCCKISIYWPAVYQAIEDGNAVGELLDHCRRFFEAYIQLMPSILIAFEKCLVNRWTLFASIFMTSMATMKAMKASCLSELCSPELYHCLSSATRVSQEVVRHSPSLTRMLEILTQRISNDYETPV</sequence>
<proteinExistence type="predicted"/>
<dbReference type="EMBL" id="KN846952">
    <property type="protein sequence ID" value="KIV82020.1"/>
    <property type="molecule type" value="Genomic_DNA"/>
</dbReference>
<organism evidence="6 7">
    <name type="scientific">Exophiala sideris</name>
    <dbReference type="NCBI Taxonomy" id="1016849"/>
    <lineage>
        <taxon>Eukaryota</taxon>
        <taxon>Fungi</taxon>
        <taxon>Dikarya</taxon>
        <taxon>Ascomycota</taxon>
        <taxon>Pezizomycotina</taxon>
        <taxon>Eurotiomycetes</taxon>
        <taxon>Chaetothyriomycetidae</taxon>
        <taxon>Chaetothyriales</taxon>
        <taxon>Herpotrichiellaceae</taxon>
        <taxon>Exophiala</taxon>
    </lineage>
</organism>
<dbReference type="Gene3D" id="4.10.240.10">
    <property type="entry name" value="Zn(2)-C6 fungal-type DNA-binding domain"/>
    <property type="match status" value="1"/>
</dbReference>
<keyword evidence="2" id="KW-0238">DNA-binding</keyword>
<dbReference type="GO" id="GO:0008270">
    <property type="term" value="F:zinc ion binding"/>
    <property type="evidence" value="ECO:0007669"/>
    <property type="project" value="InterPro"/>
</dbReference>
<reference evidence="6 7" key="1">
    <citation type="submission" date="2015-01" db="EMBL/GenBank/DDBJ databases">
        <title>The Genome Sequence of Exophiala sideris CBS121828.</title>
        <authorList>
            <consortium name="The Broad Institute Genomics Platform"/>
            <person name="Cuomo C."/>
            <person name="de Hoog S."/>
            <person name="Gorbushina A."/>
            <person name="Stielow B."/>
            <person name="Teixiera M."/>
            <person name="Abouelleil A."/>
            <person name="Chapman S.B."/>
            <person name="Priest M."/>
            <person name="Young S.K."/>
            <person name="Wortman J."/>
            <person name="Nusbaum C."/>
            <person name="Birren B."/>
        </authorList>
    </citation>
    <scope>NUCLEOTIDE SEQUENCE [LARGE SCALE GENOMIC DNA]</scope>
    <source>
        <strain evidence="6 7">CBS 121828</strain>
    </source>
</reference>
<dbReference type="STRING" id="1016849.A0A0D1W019"/>
<dbReference type="Pfam" id="PF00172">
    <property type="entry name" value="Zn_clus"/>
    <property type="match status" value="1"/>
</dbReference>
<dbReference type="PANTHER" id="PTHR47785">
    <property type="entry name" value="ZN(II)2CYS6 TRANSCRIPTION FACTOR (EUROFUNG)-RELATED-RELATED"/>
    <property type="match status" value="1"/>
</dbReference>
<feature type="domain" description="Zn(2)-C6 fungal-type" evidence="5">
    <location>
        <begin position="40"/>
        <end position="70"/>
    </location>
</feature>
<dbReference type="SUPFAM" id="SSF57701">
    <property type="entry name" value="Zn2/Cys6 DNA-binding domain"/>
    <property type="match status" value="1"/>
</dbReference>
<dbReference type="PROSITE" id="PS50048">
    <property type="entry name" value="ZN2_CY6_FUNGAL_2"/>
    <property type="match status" value="1"/>
</dbReference>
<evidence type="ECO:0000256" key="1">
    <source>
        <dbReference type="ARBA" id="ARBA00023015"/>
    </source>
</evidence>
<dbReference type="Proteomes" id="UP000053599">
    <property type="component" value="Unassembled WGS sequence"/>
</dbReference>
<evidence type="ECO:0000313" key="6">
    <source>
        <dbReference type="EMBL" id="KIV82020.1"/>
    </source>
</evidence>
<name>A0A0D1W019_9EURO</name>